<dbReference type="EMBL" id="RQGF01000025">
    <property type="protein sequence ID" value="TGL61739.1"/>
    <property type="molecule type" value="Genomic_DNA"/>
</dbReference>
<sequence length="167" mass="19073">MFKLSNRIVLVVLIFSVFTSLSPEKKKDPHSPLNLIIPFDWFPMEPFAGGIFAAKDYNESASVLITRKELAEVVDNGALNREFQVGIIDSIKKGNGRIIEFGELEVASRPAFRVYYKDKGSNLHVLHITIFKENVMYGIMFFCLGEDPGQRYDVQKMVKKAYFRVDT</sequence>
<keyword evidence="2" id="KW-1185">Reference proteome</keyword>
<dbReference type="AlphaFoldDB" id="A0A4R9K660"/>
<name>A0A4R9K660_9LEPT</name>
<dbReference type="OrthoDB" id="326155at2"/>
<proteinExistence type="predicted"/>
<reference evidence="1" key="1">
    <citation type="journal article" date="2019" name="PLoS Negl. Trop. Dis.">
        <title>Revisiting the worldwide diversity of Leptospira species in the environment.</title>
        <authorList>
            <person name="Vincent A.T."/>
            <person name="Schiettekatte O."/>
            <person name="Bourhy P."/>
            <person name="Veyrier F.J."/>
            <person name="Picardeau M."/>
        </authorList>
    </citation>
    <scope>NUCLEOTIDE SEQUENCE [LARGE SCALE GENOMIC DNA]</scope>
    <source>
        <strain evidence="1">201702455</strain>
    </source>
</reference>
<gene>
    <name evidence="1" type="ORF">EHQ64_09415</name>
</gene>
<protein>
    <recommendedName>
        <fullName evidence="3">DUF1795 domain-containing protein</fullName>
    </recommendedName>
</protein>
<organism evidence="1 2">
    <name type="scientific">Leptospira sarikeiensis</name>
    <dbReference type="NCBI Taxonomy" id="2484943"/>
    <lineage>
        <taxon>Bacteria</taxon>
        <taxon>Pseudomonadati</taxon>
        <taxon>Spirochaetota</taxon>
        <taxon>Spirochaetia</taxon>
        <taxon>Leptospirales</taxon>
        <taxon>Leptospiraceae</taxon>
        <taxon>Leptospira</taxon>
    </lineage>
</organism>
<evidence type="ECO:0000313" key="1">
    <source>
        <dbReference type="EMBL" id="TGL61739.1"/>
    </source>
</evidence>
<dbReference type="Proteomes" id="UP000297762">
    <property type="component" value="Unassembled WGS sequence"/>
</dbReference>
<evidence type="ECO:0000313" key="2">
    <source>
        <dbReference type="Proteomes" id="UP000297762"/>
    </source>
</evidence>
<comment type="caution">
    <text evidence="1">The sequence shown here is derived from an EMBL/GenBank/DDBJ whole genome shotgun (WGS) entry which is preliminary data.</text>
</comment>
<evidence type="ECO:0008006" key="3">
    <source>
        <dbReference type="Google" id="ProtNLM"/>
    </source>
</evidence>
<accession>A0A4R9K660</accession>